<sequence>MKYDFDKIDNRKDTGSIKWDMMNEFYGRDDLIPLWIADMDFPVAKEIKEAIKERADHEYYGYSKYNHTLKSTIVKRFKDKFNWEIKPEWIVITPGVIPALHVAIRSLSQPGDNIIIQEPVYHLFFPTVRNSGCHIVTNPLKLENGEYHMDLNHLKSLFEDEVGHNPFYKPIKAILLCNPHNPIGKEWSKEELIEAGKIAIKNGLKIVVDEIHSELLFYGKQHTSFGSISKEFEQNSIISFSATKTFNLAGLHVGVAIIPNDDLRKEFISTMDGIVPEPSIFALTALEASLKHGDEWLNQVLKYLEGNLELLYEELSNINGITAIKADGTYLIWLDCRKLGLSHEELSDFFINKAKVALEDGILFGHGGEGFMRINIAIPKSLLKEGLKRIKDAINEL</sequence>
<keyword evidence="3" id="KW-0663">Pyridoxal phosphate</keyword>
<evidence type="ECO:0000256" key="2">
    <source>
        <dbReference type="ARBA" id="ARBA00012224"/>
    </source>
</evidence>
<dbReference type="Pfam" id="PF00155">
    <property type="entry name" value="Aminotran_1_2"/>
    <property type="match status" value="1"/>
</dbReference>
<dbReference type="InterPro" id="IPR051798">
    <property type="entry name" value="Class-II_PLP-Dep_Aminotrans"/>
</dbReference>
<dbReference type="GO" id="GO:0030170">
    <property type="term" value="F:pyridoxal phosphate binding"/>
    <property type="evidence" value="ECO:0007669"/>
    <property type="project" value="InterPro"/>
</dbReference>
<dbReference type="PATRIC" id="fig|49547.3.peg.450"/>
<evidence type="ECO:0000259" key="6">
    <source>
        <dbReference type="Pfam" id="PF00155"/>
    </source>
</evidence>
<feature type="domain" description="Aminotransferase class I/classII large" evidence="6">
    <location>
        <begin position="30"/>
        <end position="390"/>
    </location>
</feature>
<dbReference type="STRING" id="49547.MBCUR_04330"/>
<evidence type="ECO:0000256" key="4">
    <source>
        <dbReference type="ARBA" id="ARBA00023239"/>
    </source>
</evidence>
<evidence type="ECO:0000256" key="5">
    <source>
        <dbReference type="ARBA" id="ARBA00037974"/>
    </source>
</evidence>
<dbReference type="InterPro" id="IPR015421">
    <property type="entry name" value="PyrdxlP-dep_Trfase_major"/>
</dbReference>
<dbReference type="SUPFAM" id="SSF53383">
    <property type="entry name" value="PLP-dependent transferases"/>
    <property type="match status" value="1"/>
</dbReference>
<dbReference type="Gene3D" id="3.40.640.10">
    <property type="entry name" value="Type I PLP-dependent aspartate aminotransferase-like (Major domain)"/>
    <property type="match status" value="1"/>
</dbReference>
<dbReference type="NCBIfam" id="TIGR04350">
    <property type="entry name" value="C_S_lyase_PatB"/>
    <property type="match status" value="1"/>
</dbReference>
<dbReference type="PANTHER" id="PTHR43525">
    <property type="entry name" value="PROTEIN MALY"/>
    <property type="match status" value="1"/>
</dbReference>
<dbReference type="InterPro" id="IPR004839">
    <property type="entry name" value="Aminotransferase_I/II_large"/>
</dbReference>
<dbReference type="InterPro" id="IPR015422">
    <property type="entry name" value="PyrdxlP-dep_Trfase_small"/>
</dbReference>
<keyword evidence="4 7" id="KW-0456">Lyase</keyword>
<dbReference type="EC" id="4.4.1.13" evidence="2"/>
<gene>
    <name evidence="7" type="primary">patB</name>
    <name evidence="7" type="ORF">MBCUR_04330</name>
</gene>
<proteinExistence type="inferred from homology"/>
<dbReference type="EMBL" id="LWMV01000083">
    <property type="protein sequence ID" value="KZX14541.1"/>
    <property type="molecule type" value="Genomic_DNA"/>
</dbReference>
<dbReference type="RefSeq" id="WP_067089622.1">
    <property type="nucleotide sequence ID" value="NZ_LWMV01000083.1"/>
</dbReference>
<organism evidence="7 8">
    <name type="scientific">Methanobrevibacter curvatus</name>
    <dbReference type="NCBI Taxonomy" id="49547"/>
    <lineage>
        <taxon>Archaea</taxon>
        <taxon>Methanobacteriati</taxon>
        <taxon>Methanobacteriota</taxon>
        <taxon>Methanomada group</taxon>
        <taxon>Methanobacteria</taxon>
        <taxon>Methanobacteriales</taxon>
        <taxon>Methanobacteriaceae</taxon>
        <taxon>Methanobrevibacter</taxon>
    </lineage>
</organism>
<reference evidence="7 8" key="1">
    <citation type="submission" date="2016-04" db="EMBL/GenBank/DDBJ databases">
        <title>Genome sequence of Methanobrevibacter curvatus DSM 11111.</title>
        <authorList>
            <person name="Poehlein A."/>
            <person name="Seedorf H."/>
            <person name="Daniel R."/>
        </authorList>
    </citation>
    <scope>NUCLEOTIDE SEQUENCE [LARGE SCALE GENOMIC DNA]</scope>
    <source>
        <strain evidence="7 8">DSM 11111</strain>
    </source>
</reference>
<evidence type="ECO:0000313" key="7">
    <source>
        <dbReference type="EMBL" id="KZX14541.1"/>
    </source>
</evidence>
<dbReference type="InterPro" id="IPR015424">
    <property type="entry name" value="PyrdxlP-dep_Trfase"/>
</dbReference>
<name>A0A166CIE6_9EURY</name>
<comment type="caution">
    <text evidence="7">The sequence shown here is derived from an EMBL/GenBank/DDBJ whole genome shotgun (WGS) entry which is preliminary data.</text>
</comment>
<dbReference type="OrthoDB" id="372018at2157"/>
<dbReference type="PANTHER" id="PTHR43525:SF1">
    <property type="entry name" value="PROTEIN MALY"/>
    <property type="match status" value="1"/>
</dbReference>
<dbReference type="GO" id="GO:0047804">
    <property type="term" value="F:cysteine-S-conjugate beta-lyase activity"/>
    <property type="evidence" value="ECO:0007669"/>
    <property type="project" value="UniProtKB-EC"/>
</dbReference>
<dbReference type="CDD" id="cd00609">
    <property type="entry name" value="AAT_like"/>
    <property type="match status" value="1"/>
</dbReference>
<dbReference type="AlphaFoldDB" id="A0A166CIE6"/>
<keyword evidence="8" id="KW-1185">Reference proteome</keyword>
<dbReference type="InterPro" id="IPR027619">
    <property type="entry name" value="C-S_lyase_PatB-like"/>
</dbReference>
<dbReference type="Proteomes" id="UP000077245">
    <property type="component" value="Unassembled WGS sequence"/>
</dbReference>
<evidence type="ECO:0000256" key="3">
    <source>
        <dbReference type="ARBA" id="ARBA00022898"/>
    </source>
</evidence>
<accession>A0A166CIE6</accession>
<evidence type="ECO:0000256" key="1">
    <source>
        <dbReference type="ARBA" id="ARBA00001933"/>
    </source>
</evidence>
<evidence type="ECO:0000313" key="8">
    <source>
        <dbReference type="Proteomes" id="UP000077245"/>
    </source>
</evidence>
<comment type="similarity">
    <text evidence="5">Belongs to the class-II pyridoxal-phosphate-dependent aminotransferase family. MalY/PatB cystathionine beta-lyase subfamily.</text>
</comment>
<dbReference type="Gene3D" id="3.90.1150.10">
    <property type="entry name" value="Aspartate Aminotransferase, domain 1"/>
    <property type="match status" value="1"/>
</dbReference>
<protein>
    <recommendedName>
        <fullName evidence="2">cysteine-S-conjugate beta-lyase</fullName>
        <ecNumber evidence="2">4.4.1.13</ecNumber>
    </recommendedName>
</protein>
<comment type="cofactor">
    <cofactor evidence="1">
        <name>pyridoxal 5'-phosphate</name>
        <dbReference type="ChEBI" id="CHEBI:597326"/>
    </cofactor>
</comment>